<proteinExistence type="predicted"/>
<dbReference type="PANTHER" id="PTHR36933:SF1">
    <property type="entry name" value="SLL0788 PROTEIN"/>
    <property type="match status" value="1"/>
</dbReference>
<evidence type="ECO:0000259" key="1">
    <source>
        <dbReference type="Pfam" id="PF03713"/>
    </source>
</evidence>
<reference evidence="2 3" key="1">
    <citation type="journal article" date="2011" name="Int. J. Syst. Evol. Microbiol.">
        <title>Zhongshania antarctica gen. nov., sp. nov. and Zhongshania guokunii sp. nov., gammaproteobacteria respectively isolated from coastal attached (fast) ice and surface seawater of the Antarctic.</title>
        <authorList>
            <person name="Li H.J."/>
            <person name="Zhang X.Y."/>
            <person name="Chen C.X."/>
            <person name="Zhang Y.J."/>
            <person name="Gao Z.M."/>
            <person name="Yu Y."/>
            <person name="Chen X.L."/>
            <person name="Chen B."/>
            <person name="Zhang Y.Z."/>
        </authorList>
    </citation>
    <scope>NUCLEOTIDE SEQUENCE [LARGE SCALE GENOMIC DNA]</scope>
    <source>
        <strain evidence="2 3">R06B22</strain>
    </source>
</reference>
<dbReference type="PANTHER" id="PTHR36933">
    <property type="entry name" value="SLL0788 PROTEIN"/>
    <property type="match status" value="1"/>
</dbReference>
<dbReference type="Pfam" id="PF03713">
    <property type="entry name" value="DUF305"/>
    <property type="match status" value="1"/>
</dbReference>
<evidence type="ECO:0000313" key="3">
    <source>
        <dbReference type="Proteomes" id="UP001557484"/>
    </source>
</evidence>
<dbReference type="InterPro" id="IPR012347">
    <property type="entry name" value="Ferritin-like"/>
</dbReference>
<keyword evidence="3" id="KW-1185">Reference proteome</keyword>
<feature type="domain" description="DUF305" evidence="1">
    <location>
        <begin position="43"/>
        <end position="208"/>
    </location>
</feature>
<dbReference type="EMBL" id="JBFRYB010000001">
    <property type="protein sequence ID" value="MEX1664811.1"/>
    <property type="molecule type" value="Genomic_DNA"/>
</dbReference>
<dbReference type="RefSeq" id="WP_368374929.1">
    <property type="nucleotide sequence ID" value="NZ_JBFRYB010000001.1"/>
</dbReference>
<accession>A0ABV3TTI9</accession>
<evidence type="ECO:0000313" key="2">
    <source>
        <dbReference type="EMBL" id="MEX1664811.1"/>
    </source>
</evidence>
<sequence>MHSLRYTLVAIIIGLAAIALYSQSRQLEQIRAQLTEYQPSQIDIGFSQSMAIHHQQAIAMSQLMSDGRPSGLIPLAQNIAGQQLLELGQMQGWLRLWDKPFVPNSKDMVWMLMGSKPLDEAFQQYVIDCGKSAQGMPGLASAEDMQQLRVLAGRERDTLYLSLMLAHHQGGVPMARFATEEAHLPAVKLLAAQIVLDQSKEIQKISAILNAYAQAAEAAKDL</sequence>
<dbReference type="Proteomes" id="UP001557484">
    <property type="component" value="Unassembled WGS sequence"/>
</dbReference>
<gene>
    <name evidence="2" type="ORF">AB4875_04880</name>
</gene>
<organism evidence="2 3">
    <name type="scientific">Zhongshania arctica</name>
    <dbReference type="NCBI Taxonomy" id="3238302"/>
    <lineage>
        <taxon>Bacteria</taxon>
        <taxon>Pseudomonadati</taxon>
        <taxon>Pseudomonadota</taxon>
        <taxon>Gammaproteobacteria</taxon>
        <taxon>Cellvibrionales</taxon>
        <taxon>Spongiibacteraceae</taxon>
        <taxon>Zhongshania</taxon>
    </lineage>
</organism>
<dbReference type="InterPro" id="IPR005183">
    <property type="entry name" value="DUF305_CopM-like"/>
</dbReference>
<name>A0ABV3TTI9_9GAMM</name>
<protein>
    <submittedName>
        <fullName evidence="2">DUF305 domain-containing protein</fullName>
    </submittedName>
</protein>
<dbReference type="Gene3D" id="1.20.1260.10">
    <property type="match status" value="1"/>
</dbReference>
<comment type="caution">
    <text evidence="2">The sequence shown here is derived from an EMBL/GenBank/DDBJ whole genome shotgun (WGS) entry which is preliminary data.</text>
</comment>